<keyword evidence="2" id="KW-1185">Reference proteome</keyword>
<gene>
    <name evidence="1" type="ORF">CUJ86_09045</name>
</gene>
<dbReference type="Pfam" id="PF01161">
    <property type="entry name" value="PBP"/>
    <property type="match status" value="1"/>
</dbReference>
<dbReference type="PANTHER" id="PTHR30289">
    <property type="entry name" value="UNCHARACTERIZED PROTEIN YBCL-RELATED"/>
    <property type="match status" value="1"/>
</dbReference>
<sequence length="151" mass="16576">MANPIVEIDFTVFPKRHTCVGEDVSPEIRISRLESPYCALILSDPGAPGGEFAHWLIWNIKKPDRIPENIPKTPEVSSPFAALQGTNDFGKIGYNGPCPPKGSAHEYYFNLYGLDAPLQCAPGATLAELKQAMKGHEKEYSGTAVATFRRE</sequence>
<dbReference type="InterPro" id="IPR005247">
    <property type="entry name" value="YbhB_YbcL/LppC-like"/>
</dbReference>
<organism evidence="1 2">
    <name type="scientific">Methanofollis fontis</name>
    <dbReference type="NCBI Taxonomy" id="2052832"/>
    <lineage>
        <taxon>Archaea</taxon>
        <taxon>Methanobacteriati</taxon>
        <taxon>Methanobacteriota</taxon>
        <taxon>Stenosarchaea group</taxon>
        <taxon>Methanomicrobia</taxon>
        <taxon>Methanomicrobiales</taxon>
        <taxon>Methanomicrobiaceae</taxon>
        <taxon>Methanofollis</taxon>
    </lineage>
</organism>
<reference evidence="1 2" key="1">
    <citation type="submission" date="2017-11" db="EMBL/GenBank/DDBJ databases">
        <title>Isolation and Characterization of Methanofollis Species from Methane Seep Offshore SW Taiwan.</title>
        <authorList>
            <person name="Teng N.-H."/>
            <person name="Lai M.-C."/>
            <person name="Chen S.-C."/>
        </authorList>
    </citation>
    <scope>NUCLEOTIDE SEQUENCE [LARGE SCALE GENOMIC DNA]</scope>
    <source>
        <strain evidence="1 2">FWC-SCC2</strain>
    </source>
</reference>
<dbReference type="Proteomes" id="UP000292580">
    <property type="component" value="Unassembled WGS sequence"/>
</dbReference>
<name>A0A483CTV7_9EURY</name>
<dbReference type="CDD" id="cd00865">
    <property type="entry name" value="PEBP_bact_arch"/>
    <property type="match status" value="1"/>
</dbReference>
<protein>
    <submittedName>
        <fullName evidence="1">YbhB/YbcL family Raf kinase inhibitor-like protein</fullName>
    </submittedName>
</protein>
<dbReference type="NCBIfam" id="TIGR00481">
    <property type="entry name" value="YbhB/YbcL family Raf kinase inhibitor-like protein"/>
    <property type="match status" value="1"/>
</dbReference>
<dbReference type="InterPro" id="IPR008914">
    <property type="entry name" value="PEBP"/>
</dbReference>
<evidence type="ECO:0000313" key="1">
    <source>
        <dbReference type="EMBL" id="TAJ44164.1"/>
    </source>
</evidence>
<dbReference type="EMBL" id="PGCL01000003">
    <property type="protein sequence ID" value="TAJ44164.1"/>
    <property type="molecule type" value="Genomic_DNA"/>
</dbReference>
<comment type="caution">
    <text evidence="1">The sequence shown here is derived from an EMBL/GenBank/DDBJ whole genome shotgun (WGS) entry which is preliminary data.</text>
</comment>
<dbReference type="RefSeq" id="WP_130647232.1">
    <property type="nucleotide sequence ID" value="NZ_PGCL01000003.1"/>
</dbReference>
<dbReference type="OrthoDB" id="28720at2157"/>
<dbReference type="InterPro" id="IPR036610">
    <property type="entry name" value="PEBP-like_sf"/>
</dbReference>
<proteinExistence type="predicted"/>
<accession>A0A483CTV7</accession>
<dbReference type="Gene3D" id="3.90.280.10">
    <property type="entry name" value="PEBP-like"/>
    <property type="match status" value="1"/>
</dbReference>
<dbReference type="AlphaFoldDB" id="A0A483CTV7"/>
<dbReference type="SUPFAM" id="SSF49777">
    <property type="entry name" value="PEBP-like"/>
    <property type="match status" value="1"/>
</dbReference>
<dbReference type="PANTHER" id="PTHR30289:SF1">
    <property type="entry name" value="PEBP (PHOSPHATIDYLETHANOLAMINE-BINDING PROTEIN) FAMILY PROTEIN"/>
    <property type="match status" value="1"/>
</dbReference>
<evidence type="ECO:0000313" key="2">
    <source>
        <dbReference type="Proteomes" id="UP000292580"/>
    </source>
</evidence>